<accession>A0AAP6G8Z6</accession>
<proteinExistence type="predicted"/>
<dbReference type="AlphaFoldDB" id="A0AAP6G8Z6"/>
<evidence type="ECO:0000256" key="1">
    <source>
        <dbReference type="SAM" id="MobiDB-lite"/>
    </source>
</evidence>
<organism evidence="2 3">
    <name type="scientific">Aeromonas media</name>
    <dbReference type="NCBI Taxonomy" id="651"/>
    <lineage>
        <taxon>Bacteria</taxon>
        <taxon>Pseudomonadati</taxon>
        <taxon>Pseudomonadota</taxon>
        <taxon>Gammaproteobacteria</taxon>
        <taxon>Aeromonadales</taxon>
        <taxon>Aeromonadaceae</taxon>
        <taxon>Aeromonas</taxon>
    </lineage>
</organism>
<feature type="region of interest" description="Disordered" evidence="1">
    <location>
        <begin position="1"/>
        <end position="22"/>
    </location>
</feature>
<reference evidence="2" key="1">
    <citation type="submission" date="2023-11" db="EMBL/GenBank/DDBJ databases">
        <title>WGS of Aeromonas in Northern Israel.</title>
        <authorList>
            <person name="Hershko Y."/>
        </authorList>
    </citation>
    <scope>NUCLEOTIDE SEQUENCE</scope>
    <source>
        <strain evidence="2">02297</strain>
    </source>
</reference>
<protein>
    <submittedName>
        <fullName evidence="2">Glutamyl-tRNA synthetase</fullName>
    </submittedName>
</protein>
<dbReference type="InterPro" id="IPR020751">
    <property type="entry name" value="aa-tRNA-synth_I_codon-bd_sub2"/>
</dbReference>
<name>A0AAP6G8Z6_AERME</name>
<evidence type="ECO:0000313" key="2">
    <source>
        <dbReference type="EMBL" id="MDX7920821.1"/>
    </source>
</evidence>
<gene>
    <name evidence="2" type="ORF">SJS82_02555</name>
</gene>
<dbReference type="RefSeq" id="WP_319916270.1">
    <property type="nucleotide sequence ID" value="NZ_JAWZXF010000002.1"/>
</dbReference>
<dbReference type="EMBL" id="JAWZXF010000002">
    <property type="protein sequence ID" value="MDX7920821.1"/>
    <property type="molecule type" value="Genomic_DNA"/>
</dbReference>
<sequence>MPWPISKRAWQPSNSGSPVQARPPAIDAVMALVGKERVLARIDRALAYIEARMAAE</sequence>
<comment type="caution">
    <text evidence="2">The sequence shown here is derived from an EMBL/GenBank/DDBJ whole genome shotgun (WGS) entry which is preliminary data.</text>
</comment>
<dbReference type="Proteomes" id="UP001285835">
    <property type="component" value="Unassembled WGS sequence"/>
</dbReference>
<dbReference type="Gene3D" id="1.10.10.350">
    <property type="match status" value="1"/>
</dbReference>
<evidence type="ECO:0000313" key="3">
    <source>
        <dbReference type="Proteomes" id="UP001285835"/>
    </source>
</evidence>